<dbReference type="EMBL" id="LAZR01066918">
    <property type="protein sequence ID" value="KKK52641.1"/>
    <property type="molecule type" value="Genomic_DNA"/>
</dbReference>
<feature type="transmembrane region" description="Helical" evidence="1">
    <location>
        <begin position="21"/>
        <end position="40"/>
    </location>
</feature>
<name>A0A0F8YXA6_9ZZZZ</name>
<reference evidence="2" key="1">
    <citation type="journal article" date="2015" name="Nature">
        <title>Complex archaea that bridge the gap between prokaryotes and eukaryotes.</title>
        <authorList>
            <person name="Spang A."/>
            <person name="Saw J.H."/>
            <person name="Jorgensen S.L."/>
            <person name="Zaremba-Niedzwiedzka K."/>
            <person name="Martijn J."/>
            <person name="Lind A.E."/>
            <person name="van Eijk R."/>
            <person name="Schleper C."/>
            <person name="Guy L."/>
            <person name="Ettema T.J."/>
        </authorList>
    </citation>
    <scope>NUCLEOTIDE SEQUENCE</scope>
</reference>
<comment type="caution">
    <text evidence="2">The sequence shown here is derived from an EMBL/GenBank/DDBJ whole genome shotgun (WGS) entry which is preliminary data.</text>
</comment>
<keyword evidence="1" id="KW-1133">Transmembrane helix</keyword>
<protein>
    <submittedName>
        <fullName evidence="2">Uncharacterized protein</fullName>
    </submittedName>
</protein>
<feature type="transmembrane region" description="Helical" evidence="1">
    <location>
        <begin position="185"/>
        <end position="207"/>
    </location>
</feature>
<feature type="transmembrane region" description="Helical" evidence="1">
    <location>
        <begin position="52"/>
        <end position="72"/>
    </location>
</feature>
<feature type="transmembrane region" description="Helical" evidence="1">
    <location>
        <begin position="84"/>
        <end position="104"/>
    </location>
</feature>
<accession>A0A0F8YXA6</accession>
<organism evidence="2">
    <name type="scientific">marine sediment metagenome</name>
    <dbReference type="NCBI Taxonomy" id="412755"/>
    <lineage>
        <taxon>unclassified sequences</taxon>
        <taxon>metagenomes</taxon>
        <taxon>ecological metagenomes</taxon>
    </lineage>
</organism>
<feature type="transmembrane region" description="Helical" evidence="1">
    <location>
        <begin position="158"/>
        <end position="179"/>
    </location>
</feature>
<dbReference type="AlphaFoldDB" id="A0A0F8YXA6"/>
<gene>
    <name evidence="2" type="ORF">LCGC14_3102860</name>
</gene>
<feature type="non-terminal residue" evidence="2">
    <location>
        <position position="1"/>
    </location>
</feature>
<proteinExistence type="predicted"/>
<evidence type="ECO:0000313" key="2">
    <source>
        <dbReference type="EMBL" id="KKK52641.1"/>
    </source>
</evidence>
<keyword evidence="1" id="KW-0812">Transmembrane</keyword>
<evidence type="ECO:0000256" key="1">
    <source>
        <dbReference type="SAM" id="Phobius"/>
    </source>
</evidence>
<sequence>IGFSMVLFFSSLFLKQNLRRILYIGLIFLFFFLDFIISYYKLNYLSILNEGVFAFIPWTNFYIFGLLFGDLISSWHKDNISRDLITSTIVGIGGIISFFIWVVFYSYSYYFTPHFIPYFMLTVGIFIILFSVCYYWIDIKGRVFYFQYSIIHWGKLTFSLYYIHFGLIALGILVFPMLIGEIYYFGFSIYEFIILIIIFFLSLEIFLRIWQRYNYFLGIEWFMNKISKKTLFLKKFS</sequence>
<keyword evidence="1" id="KW-0472">Membrane</keyword>
<feature type="transmembrane region" description="Helical" evidence="1">
    <location>
        <begin position="116"/>
        <end position="137"/>
    </location>
</feature>